<feature type="binding site" evidence="4">
    <location>
        <position position="75"/>
    </location>
    <ligand>
        <name>Zn(2+)</name>
        <dbReference type="ChEBI" id="CHEBI:29105"/>
    </ligand>
</feature>
<evidence type="ECO:0000256" key="1">
    <source>
        <dbReference type="ARBA" id="ARBA00022596"/>
    </source>
</evidence>
<name>A0AAU7ZU39_9BACT</name>
<organism evidence="5">
    <name type="scientific">Tunturiibacter psychrotolerans</name>
    <dbReference type="NCBI Taxonomy" id="3069686"/>
    <lineage>
        <taxon>Bacteria</taxon>
        <taxon>Pseudomonadati</taxon>
        <taxon>Acidobacteriota</taxon>
        <taxon>Terriglobia</taxon>
        <taxon>Terriglobales</taxon>
        <taxon>Acidobacteriaceae</taxon>
        <taxon>Tunturiibacter</taxon>
    </lineage>
</organism>
<sequence>MHELSIAMSIVDMAQEEAERRKVHIGAVHLELGALSGVVKEALLFSYKVACDGTPLEGSRLVVKDVPIEVYCPVCKVPRILASMQWFCCPDCGTQTPEVIHGKELVITALELKQ</sequence>
<dbReference type="InterPro" id="IPR000688">
    <property type="entry name" value="HypA/HybF"/>
</dbReference>
<reference evidence="5" key="2">
    <citation type="journal article" date="2024" name="Environ. Microbiol.">
        <title>Genome analysis and description of Tunturibacter gen. nov. expands the diversity of Terriglobia in tundra soils.</title>
        <authorList>
            <person name="Messyasz A."/>
            <person name="Mannisto M.K."/>
            <person name="Kerkhof L.J."/>
            <person name="Haggblom M.M."/>
        </authorList>
    </citation>
    <scope>NUCLEOTIDE SEQUENCE</scope>
    <source>
        <strain evidence="5">X5P6</strain>
    </source>
</reference>
<evidence type="ECO:0000256" key="4">
    <source>
        <dbReference type="HAMAP-Rule" id="MF_00213"/>
    </source>
</evidence>
<dbReference type="KEGG" id="tpsc:RBB77_06565"/>
<dbReference type="HAMAP" id="MF_00213">
    <property type="entry name" value="HypA_HybF"/>
    <property type="match status" value="1"/>
</dbReference>
<feature type="binding site" evidence="4">
    <location>
        <position position="92"/>
    </location>
    <ligand>
        <name>Zn(2+)</name>
        <dbReference type="ChEBI" id="CHEBI:29105"/>
    </ligand>
</feature>
<keyword evidence="1 4" id="KW-0533">Nickel</keyword>
<dbReference type="PANTHER" id="PTHR34535">
    <property type="entry name" value="HYDROGENASE MATURATION FACTOR HYPA"/>
    <property type="match status" value="1"/>
</dbReference>
<reference evidence="5" key="1">
    <citation type="submission" date="2023-08" db="EMBL/GenBank/DDBJ databases">
        <authorList>
            <person name="Messyasz A."/>
            <person name="Mannisto M.K."/>
            <person name="Kerkhof L.J."/>
            <person name="Haggblom M."/>
        </authorList>
    </citation>
    <scope>NUCLEOTIDE SEQUENCE</scope>
    <source>
        <strain evidence="5">X5P6</strain>
    </source>
</reference>
<gene>
    <name evidence="4" type="primary">hypA</name>
    <name evidence="5" type="ORF">RBB77_06565</name>
</gene>
<feature type="binding site" evidence="4">
    <location>
        <position position="89"/>
    </location>
    <ligand>
        <name>Zn(2+)</name>
        <dbReference type="ChEBI" id="CHEBI:29105"/>
    </ligand>
</feature>
<dbReference type="GO" id="GO:0016151">
    <property type="term" value="F:nickel cation binding"/>
    <property type="evidence" value="ECO:0007669"/>
    <property type="project" value="UniProtKB-UniRule"/>
</dbReference>
<dbReference type="GO" id="GO:0051604">
    <property type="term" value="P:protein maturation"/>
    <property type="evidence" value="ECO:0007669"/>
    <property type="project" value="InterPro"/>
</dbReference>
<feature type="binding site" evidence="4">
    <location>
        <position position="2"/>
    </location>
    <ligand>
        <name>Ni(2+)</name>
        <dbReference type="ChEBI" id="CHEBI:49786"/>
    </ligand>
</feature>
<dbReference type="Gene3D" id="3.30.2320.80">
    <property type="match status" value="1"/>
</dbReference>
<accession>A0AAU7ZU39</accession>
<keyword evidence="3 4" id="KW-0862">Zinc</keyword>
<evidence type="ECO:0000256" key="2">
    <source>
        <dbReference type="ARBA" id="ARBA00022723"/>
    </source>
</evidence>
<dbReference type="Pfam" id="PF01155">
    <property type="entry name" value="HypA"/>
    <property type="match status" value="1"/>
</dbReference>
<comment type="function">
    <text evidence="4">Involved in the maturation of [NiFe] hydrogenases. Required for nickel insertion into the metal center of the hydrogenase.</text>
</comment>
<dbReference type="AlphaFoldDB" id="A0AAU7ZU39"/>
<feature type="binding site" evidence="4">
    <location>
        <position position="72"/>
    </location>
    <ligand>
        <name>Zn(2+)</name>
        <dbReference type="ChEBI" id="CHEBI:29105"/>
    </ligand>
</feature>
<dbReference type="RefSeq" id="WP_353065795.1">
    <property type="nucleotide sequence ID" value="NZ_CP132942.1"/>
</dbReference>
<evidence type="ECO:0000313" key="5">
    <source>
        <dbReference type="EMBL" id="XCB34548.1"/>
    </source>
</evidence>
<dbReference type="GO" id="GO:0008270">
    <property type="term" value="F:zinc ion binding"/>
    <property type="evidence" value="ECO:0007669"/>
    <property type="project" value="UniProtKB-UniRule"/>
</dbReference>
<proteinExistence type="inferred from homology"/>
<keyword evidence="2 4" id="KW-0479">Metal-binding</keyword>
<dbReference type="PIRSF" id="PIRSF004761">
    <property type="entry name" value="Hydrgn_mat_HypA"/>
    <property type="match status" value="1"/>
</dbReference>
<protein>
    <recommendedName>
        <fullName evidence="4">Hydrogenase maturation factor HypA</fullName>
    </recommendedName>
</protein>
<comment type="similarity">
    <text evidence="4">Belongs to the HypA/HybF family.</text>
</comment>
<dbReference type="EMBL" id="CP132942">
    <property type="protein sequence ID" value="XCB34548.1"/>
    <property type="molecule type" value="Genomic_DNA"/>
</dbReference>
<evidence type="ECO:0000256" key="3">
    <source>
        <dbReference type="ARBA" id="ARBA00022833"/>
    </source>
</evidence>
<dbReference type="PANTHER" id="PTHR34535:SF3">
    <property type="entry name" value="HYDROGENASE MATURATION FACTOR HYPA"/>
    <property type="match status" value="1"/>
</dbReference>